<evidence type="ECO:0000313" key="2">
    <source>
        <dbReference type="EMBL" id="MBL0426260.1"/>
    </source>
</evidence>
<dbReference type="EMBL" id="JAEQND010000007">
    <property type="protein sequence ID" value="MBL0426260.1"/>
    <property type="molecule type" value="Genomic_DNA"/>
</dbReference>
<protein>
    <recommendedName>
        <fullName evidence="4">AsmA-like C-terminal domain-containing protein</fullName>
    </recommendedName>
</protein>
<proteinExistence type="predicted"/>
<evidence type="ECO:0008006" key="4">
    <source>
        <dbReference type="Google" id="ProtNLM"/>
    </source>
</evidence>
<reference evidence="2 3" key="1">
    <citation type="journal article" date="2017" name="Int. J. Syst. Evol. Microbiol.">
        <title>Ramlibacter alkalitolerans sp. nov., alkali-tolerant bacterium isolated from soil of ginseng.</title>
        <authorList>
            <person name="Lee D.H."/>
            <person name="Cha C.J."/>
        </authorList>
    </citation>
    <scope>NUCLEOTIDE SEQUENCE [LARGE SCALE GENOMIC DNA]</scope>
    <source>
        <strain evidence="2 3">KACC 19305</strain>
    </source>
</reference>
<accession>A0ABS1JPR3</accession>
<keyword evidence="3" id="KW-1185">Reference proteome</keyword>
<feature type="region of interest" description="Disordered" evidence="1">
    <location>
        <begin position="113"/>
        <end position="137"/>
    </location>
</feature>
<name>A0ABS1JPR3_9BURK</name>
<evidence type="ECO:0000313" key="3">
    <source>
        <dbReference type="Proteomes" id="UP000622707"/>
    </source>
</evidence>
<evidence type="ECO:0000256" key="1">
    <source>
        <dbReference type="SAM" id="MobiDB-lite"/>
    </source>
</evidence>
<organism evidence="2 3">
    <name type="scientific">Ramlibacter alkalitolerans</name>
    <dbReference type="NCBI Taxonomy" id="2039631"/>
    <lineage>
        <taxon>Bacteria</taxon>
        <taxon>Pseudomonadati</taxon>
        <taxon>Pseudomonadota</taxon>
        <taxon>Betaproteobacteria</taxon>
        <taxon>Burkholderiales</taxon>
        <taxon>Comamonadaceae</taxon>
        <taxon>Ramlibacter</taxon>
    </lineage>
</organism>
<sequence>MAATLPASLLDVILGLEFGATEPDASNRFSLDGIAWSTTPDGGREIAIRRIEATALRLASGALVLEVGRLALHKLVGQVHIGQGRPRLRSLQAAKAELSGVKVHGPLVFPPPSKADLHTPPAGSAAQPAGNATTGEGPAARWCLGPLAEAEGTLRAKIVDAHLLFDADVTVPIRQGQVDFNDATVEHVGPDSRMGVSRLGIYVDAPNGRSYLCQFPSTPVGGVEYERRGAFLGALVSNRGKLLLQAFAEGLLRQARAGQGLGLTEQARLLFDRTAVSGSVQLGDGRFTAPGVRAEVVGRAEGRNMVRIHSESVGRGLTLELPGLSVGHAEVNASGLHMACDQVTGALLLRLLVERAQLRFAFELASMEITGLSLPSAGPSSAQEPDAGTAPRGAVPETR</sequence>
<gene>
    <name evidence="2" type="ORF">JI746_14185</name>
</gene>
<comment type="caution">
    <text evidence="2">The sequence shown here is derived from an EMBL/GenBank/DDBJ whole genome shotgun (WGS) entry which is preliminary data.</text>
</comment>
<dbReference type="RefSeq" id="WP_201690312.1">
    <property type="nucleotide sequence ID" value="NZ_JAEQND010000007.1"/>
</dbReference>
<feature type="region of interest" description="Disordered" evidence="1">
    <location>
        <begin position="375"/>
        <end position="399"/>
    </location>
</feature>
<dbReference type="Proteomes" id="UP000622707">
    <property type="component" value="Unassembled WGS sequence"/>
</dbReference>